<dbReference type="Gene3D" id="1.25.40.10">
    <property type="entry name" value="Tetratricopeptide repeat domain"/>
    <property type="match status" value="1"/>
</dbReference>
<dbReference type="SMART" id="SM00028">
    <property type="entry name" value="TPR"/>
    <property type="match status" value="2"/>
</dbReference>
<dbReference type="Proteomes" id="UP000037507">
    <property type="component" value="Unassembled WGS sequence"/>
</dbReference>
<dbReference type="OrthoDB" id="5294075at2"/>
<dbReference type="InterPro" id="IPR011990">
    <property type="entry name" value="TPR-like_helical_dom_sf"/>
</dbReference>
<sequence>MRLLNLFILFCGLLSLSAVARADIYTDVNRLIQSGNWDKALQQAQSRLKTAPTDPQMRLLLSRIQDGQGQTDEALDTLQALTQNFPELPEPHNNLAALLVRQNRYAEALTALQAAILARPDYAIALENLGDLHLALARDAYANALKATPGQTRIQNKQLTLDQLIKNAAP</sequence>
<dbReference type="InterPro" id="IPR019734">
    <property type="entry name" value="TPR_rpt"/>
</dbReference>
<gene>
    <name evidence="2" type="ORF">H663_016745</name>
</gene>
<dbReference type="EMBL" id="LFYT02000028">
    <property type="protein sequence ID" value="PVE41532.1"/>
    <property type="molecule type" value="Genomic_DNA"/>
</dbReference>
<accession>A0A2T7UA94</accession>
<feature type="signal peptide" evidence="1">
    <location>
        <begin position="1"/>
        <end position="22"/>
    </location>
</feature>
<feature type="chain" id="PRO_5015725893" evidence="1">
    <location>
        <begin position="23"/>
        <end position="170"/>
    </location>
</feature>
<evidence type="ECO:0000313" key="2">
    <source>
        <dbReference type="EMBL" id="PVE41532.1"/>
    </source>
</evidence>
<dbReference type="STRING" id="1293045.H663_16200"/>
<reference evidence="2" key="1">
    <citation type="submission" date="2017-04" db="EMBL/GenBank/DDBJ databases">
        <title>Unexpected and diverse lifestyles within the genus Limnohabitans.</title>
        <authorList>
            <person name="Kasalicky V."/>
            <person name="Mehrshad M."/>
            <person name="Andrei S.-A."/>
            <person name="Salcher M."/>
            <person name="Kratochvilova H."/>
            <person name="Simek K."/>
            <person name="Ghai R."/>
        </authorList>
    </citation>
    <scope>NUCLEOTIDE SEQUENCE [LARGE SCALE GENOMIC DNA]</scope>
    <source>
        <strain evidence="2">II-D5</strain>
    </source>
</reference>
<dbReference type="Pfam" id="PF14559">
    <property type="entry name" value="TPR_19"/>
    <property type="match status" value="1"/>
</dbReference>
<keyword evidence="1" id="KW-0732">Signal</keyword>
<dbReference type="Pfam" id="PF13432">
    <property type="entry name" value="TPR_16"/>
    <property type="match status" value="1"/>
</dbReference>
<proteinExistence type="predicted"/>
<organism evidence="2 3">
    <name type="scientific">Limnohabitans planktonicus II-D5</name>
    <dbReference type="NCBI Taxonomy" id="1293045"/>
    <lineage>
        <taxon>Bacteria</taxon>
        <taxon>Pseudomonadati</taxon>
        <taxon>Pseudomonadota</taxon>
        <taxon>Betaproteobacteria</taxon>
        <taxon>Burkholderiales</taxon>
        <taxon>Comamonadaceae</taxon>
        <taxon>Limnohabitans</taxon>
    </lineage>
</organism>
<evidence type="ECO:0000256" key="1">
    <source>
        <dbReference type="SAM" id="SignalP"/>
    </source>
</evidence>
<protein>
    <submittedName>
        <fullName evidence="2">Uncharacterized protein</fullName>
    </submittedName>
</protein>
<evidence type="ECO:0000313" key="3">
    <source>
        <dbReference type="Proteomes" id="UP000037507"/>
    </source>
</evidence>
<keyword evidence="3" id="KW-1185">Reference proteome</keyword>
<comment type="caution">
    <text evidence="2">The sequence shown here is derived from an EMBL/GenBank/DDBJ whole genome shotgun (WGS) entry which is preliminary data.</text>
</comment>
<dbReference type="SUPFAM" id="SSF48452">
    <property type="entry name" value="TPR-like"/>
    <property type="match status" value="1"/>
</dbReference>
<dbReference type="AlphaFoldDB" id="A0A2T7UA94"/>
<dbReference type="RefSeq" id="WP_053175158.1">
    <property type="nucleotide sequence ID" value="NZ_LFYT02000028.1"/>
</dbReference>
<name>A0A2T7UA94_9BURK</name>